<dbReference type="CDD" id="cd08195">
    <property type="entry name" value="DHQS"/>
    <property type="match status" value="1"/>
</dbReference>
<evidence type="ECO:0000256" key="12">
    <source>
        <dbReference type="ARBA" id="ARBA00022723"/>
    </source>
</evidence>
<keyword evidence="15 19" id="KW-0520">NAD</keyword>
<comment type="cofactor">
    <cofactor evidence="3">
        <name>Zn(2+)</name>
        <dbReference type="ChEBI" id="CHEBI:29105"/>
    </cofactor>
</comment>
<keyword evidence="17 19" id="KW-0456">Lyase</keyword>
<keyword evidence="13 19" id="KW-0547">Nucleotide-binding</keyword>
<comment type="cofactor">
    <cofactor evidence="2 19">
        <name>NAD(+)</name>
        <dbReference type="ChEBI" id="CHEBI:57540"/>
    </cofactor>
</comment>
<dbReference type="STRING" id="1913578.LPB140_08970"/>
<keyword evidence="18 19" id="KW-0170">Cobalt</keyword>
<dbReference type="InterPro" id="IPR030960">
    <property type="entry name" value="DHQS/DOIS_N"/>
</dbReference>
<dbReference type="NCBIfam" id="TIGR01357">
    <property type="entry name" value="aroB"/>
    <property type="match status" value="1"/>
</dbReference>
<feature type="binding site" evidence="19">
    <location>
        <begin position="135"/>
        <end position="136"/>
    </location>
    <ligand>
        <name>NAD(+)</name>
        <dbReference type="ChEBI" id="CHEBI:57540"/>
    </ligand>
</feature>
<evidence type="ECO:0000256" key="2">
    <source>
        <dbReference type="ARBA" id="ARBA00001911"/>
    </source>
</evidence>
<dbReference type="GO" id="GO:0000166">
    <property type="term" value="F:nucleotide binding"/>
    <property type="evidence" value="ECO:0007669"/>
    <property type="project" value="UniProtKB-KW"/>
</dbReference>
<dbReference type="GO" id="GO:0003856">
    <property type="term" value="F:3-dehydroquinate synthase activity"/>
    <property type="evidence" value="ECO:0007669"/>
    <property type="project" value="UniProtKB-UniRule"/>
</dbReference>
<feature type="binding site" evidence="19">
    <location>
        <begin position="111"/>
        <end position="115"/>
    </location>
    <ligand>
        <name>NAD(+)</name>
        <dbReference type="ChEBI" id="CHEBI:57540"/>
    </ligand>
</feature>
<feature type="binding site" evidence="19">
    <location>
        <position position="157"/>
    </location>
    <ligand>
        <name>NAD(+)</name>
        <dbReference type="ChEBI" id="CHEBI:57540"/>
    </ligand>
</feature>
<name>A0A1L3JCM0_9SPHN</name>
<evidence type="ECO:0000256" key="18">
    <source>
        <dbReference type="ARBA" id="ARBA00023285"/>
    </source>
</evidence>
<dbReference type="GO" id="GO:0009073">
    <property type="term" value="P:aromatic amino acid family biosynthetic process"/>
    <property type="evidence" value="ECO:0007669"/>
    <property type="project" value="UniProtKB-KW"/>
</dbReference>
<evidence type="ECO:0000256" key="14">
    <source>
        <dbReference type="ARBA" id="ARBA00022833"/>
    </source>
</evidence>
<evidence type="ECO:0000259" key="21">
    <source>
        <dbReference type="Pfam" id="PF24621"/>
    </source>
</evidence>
<comment type="similarity">
    <text evidence="7 19">Belongs to the sugar phosphate cyclases superfamily. Dehydroquinate synthase family.</text>
</comment>
<dbReference type="InterPro" id="IPR030963">
    <property type="entry name" value="DHQ_synth_fam"/>
</dbReference>
<dbReference type="UniPathway" id="UPA00053">
    <property type="reaction ID" value="UER00085"/>
</dbReference>
<proteinExistence type="inferred from homology"/>
<evidence type="ECO:0000256" key="17">
    <source>
        <dbReference type="ARBA" id="ARBA00023239"/>
    </source>
</evidence>
<evidence type="ECO:0000313" key="22">
    <source>
        <dbReference type="EMBL" id="APG62897.1"/>
    </source>
</evidence>
<feature type="domain" description="3-dehydroquinate synthase C-terminal" evidence="21">
    <location>
        <begin position="187"/>
        <end position="335"/>
    </location>
</feature>
<feature type="binding site" evidence="19">
    <location>
        <position position="272"/>
    </location>
    <ligand>
        <name>Zn(2+)</name>
        <dbReference type="ChEBI" id="CHEBI:29105"/>
    </ligand>
</feature>
<evidence type="ECO:0000256" key="7">
    <source>
        <dbReference type="ARBA" id="ARBA00005412"/>
    </source>
</evidence>
<dbReference type="EMBL" id="CP018154">
    <property type="protein sequence ID" value="APG62897.1"/>
    <property type="molecule type" value="Genomic_DNA"/>
</dbReference>
<dbReference type="InterPro" id="IPR050071">
    <property type="entry name" value="Dehydroquinate_synthase"/>
</dbReference>
<keyword evidence="23" id="KW-1185">Reference proteome</keyword>
<keyword evidence="16 19" id="KW-0057">Aromatic amino acid biosynthesis</keyword>
<dbReference type="EC" id="4.2.3.4" evidence="8 19"/>
<comment type="function">
    <text evidence="4 19">Catalyzes the conversion of 3-deoxy-D-arabino-heptulosonate 7-phosphate (DAHP) to dehydroquinate (DHQ).</text>
</comment>
<feature type="binding site" evidence="19">
    <location>
        <position position="148"/>
    </location>
    <ligand>
        <name>NAD(+)</name>
        <dbReference type="ChEBI" id="CHEBI:57540"/>
    </ligand>
</feature>
<dbReference type="Gene3D" id="3.40.50.1970">
    <property type="match status" value="1"/>
</dbReference>
<dbReference type="FunFam" id="3.40.50.1970:FF:000007">
    <property type="entry name" value="Pentafunctional AROM polypeptide"/>
    <property type="match status" value="1"/>
</dbReference>
<dbReference type="Pfam" id="PF01761">
    <property type="entry name" value="DHQ_synthase"/>
    <property type="match status" value="1"/>
</dbReference>
<evidence type="ECO:0000259" key="20">
    <source>
        <dbReference type="Pfam" id="PF01761"/>
    </source>
</evidence>
<comment type="catalytic activity">
    <reaction evidence="1 19">
        <text>7-phospho-2-dehydro-3-deoxy-D-arabino-heptonate = 3-dehydroquinate + phosphate</text>
        <dbReference type="Rhea" id="RHEA:21968"/>
        <dbReference type="ChEBI" id="CHEBI:32364"/>
        <dbReference type="ChEBI" id="CHEBI:43474"/>
        <dbReference type="ChEBI" id="CHEBI:58394"/>
        <dbReference type="EC" id="4.2.3.4"/>
    </reaction>
</comment>
<dbReference type="PANTHER" id="PTHR43622">
    <property type="entry name" value="3-DEHYDROQUINATE SYNTHASE"/>
    <property type="match status" value="1"/>
</dbReference>
<evidence type="ECO:0000256" key="19">
    <source>
        <dbReference type="HAMAP-Rule" id="MF_00110"/>
    </source>
</evidence>
<evidence type="ECO:0000256" key="11">
    <source>
        <dbReference type="ARBA" id="ARBA00022605"/>
    </source>
</evidence>
<evidence type="ECO:0000256" key="16">
    <source>
        <dbReference type="ARBA" id="ARBA00023141"/>
    </source>
</evidence>
<evidence type="ECO:0000256" key="5">
    <source>
        <dbReference type="ARBA" id="ARBA00004496"/>
    </source>
</evidence>
<feature type="binding site" evidence="19">
    <location>
        <position position="190"/>
    </location>
    <ligand>
        <name>Zn(2+)</name>
        <dbReference type="ChEBI" id="CHEBI:29105"/>
    </ligand>
</feature>
<evidence type="ECO:0000256" key="6">
    <source>
        <dbReference type="ARBA" id="ARBA00004661"/>
    </source>
</evidence>
<dbReference type="Pfam" id="PF24621">
    <property type="entry name" value="DHQS_C"/>
    <property type="match status" value="1"/>
</dbReference>
<evidence type="ECO:0000256" key="1">
    <source>
        <dbReference type="ARBA" id="ARBA00001393"/>
    </source>
</evidence>
<dbReference type="Proteomes" id="UP000242561">
    <property type="component" value="Chromosome"/>
</dbReference>
<comment type="subcellular location">
    <subcellularLocation>
        <location evidence="5 19">Cytoplasm</location>
    </subcellularLocation>
</comment>
<keyword evidence="10 19" id="KW-0963">Cytoplasm</keyword>
<reference evidence="22 23" key="1">
    <citation type="submission" date="2016-11" db="EMBL/GenBank/DDBJ databases">
        <title>Sphingorhabdus sp. LPB0140, isolated from marine environment.</title>
        <authorList>
            <person name="Kim E."/>
            <person name="Yi H."/>
        </authorList>
    </citation>
    <scope>NUCLEOTIDE SEQUENCE [LARGE SCALE GENOMIC DNA]</scope>
    <source>
        <strain evidence="22 23">LPB0140</strain>
    </source>
</reference>
<keyword evidence="12 19" id="KW-0479">Metal-binding</keyword>
<comment type="pathway">
    <text evidence="6 19">Metabolic intermediate biosynthesis; chorismate biosynthesis; chorismate from D-erythrose 4-phosphate and phosphoenolpyruvate: step 2/7.</text>
</comment>
<comment type="cofactor">
    <cofactor evidence="19">
        <name>Co(2+)</name>
        <dbReference type="ChEBI" id="CHEBI:48828"/>
    </cofactor>
    <cofactor evidence="19">
        <name>Zn(2+)</name>
        <dbReference type="ChEBI" id="CHEBI:29105"/>
    </cofactor>
    <text evidence="19">Binds 1 divalent metal cation per subunit. Can use either Co(2+) or Zn(2+).</text>
</comment>
<dbReference type="HAMAP" id="MF_00110">
    <property type="entry name" value="DHQ_synthase"/>
    <property type="match status" value="1"/>
</dbReference>
<dbReference type="GO" id="GO:0009423">
    <property type="term" value="P:chorismate biosynthetic process"/>
    <property type="evidence" value="ECO:0007669"/>
    <property type="project" value="UniProtKB-UniRule"/>
</dbReference>
<dbReference type="Gene3D" id="1.20.1090.10">
    <property type="entry name" value="Dehydroquinate synthase-like - alpha domain"/>
    <property type="match status" value="1"/>
</dbReference>
<dbReference type="KEGG" id="sphl:LPB140_08970"/>
<dbReference type="GO" id="GO:0046872">
    <property type="term" value="F:metal ion binding"/>
    <property type="evidence" value="ECO:0007669"/>
    <property type="project" value="UniProtKB-KW"/>
</dbReference>
<evidence type="ECO:0000256" key="10">
    <source>
        <dbReference type="ARBA" id="ARBA00022490"/>
    </source>
</evidence>
<feature type="binding site" evidence="19">
    <location>
        <position position="254"/>
    </location>
    <ligand>
        <name>Zn(2+)</name>
        <dbReference type="ChEBI" id="CHEBI:29105"/>
    </ligand>
</feature>
<evidence type="ECO:0000256" key="3">
    <source>
        <dbReference type="ARBA" id="ARBA00001947"/>
    </source>
</evidence>
<keyword evidence="11 19" id="KW-0028">Amino-acid biosynthesis</keyword>
<dbReference type="InterPro" id="IPR056179">
    <property type="entry name" value="DHQS_C"/>
</dbReference>
<accession>A0A1L3JCM0</accession>
<sequence length="377" mass="40660">MNNGQKADIYVDISGHDYHVHIEQNLLSKCADYIAPFLKNDKILIITDSNVERAILPELTRALLPLHAEIITYIMPAGEPSKNWAELEKITNWMILNGVERSSHVIALGGGVVGDIVGFAAHIVKRGCHFIQIPTSLLAQVDSSVGGKTAINSPMGKNLIGAFHQPAMVLIDPNFLNSLPKRHVAAGFAEILKYGLINDADFFQWCSENVDAFFDGDIDARIYAIKTSIASKAAIVAEDEKELSGTRALLNLGHTFGHALEAETGFSEILLHGEGVAAGMALAARYSEWRGDIQAGIADNIAAIIKRAGLPTNLAECGINCAGEKLVEHMLHDKKLTGGNLPFLLMRGIGETYLAKDVDLSDVAAFLNDEKARGNAA</sequence>
<organism evidence="22 23">
    <name type="scientific">Sphingorhabdus lutea</name>
    <dbReference type="NCBI Taxonomy" id="1913578"/>
    <lineage>
        <taxon>Bacteria</taxon>
        <taxon>Pseudomonadati</taxon>
        <taxon>Pseudomonadota</taxon>
        <taxon>Alphaproteobacteria</taxon>
        <taxon>Sphingomonadales</taxon>
        <taxon>Sphingomonadaceae</taxon>
        <taxon>Sphingorhabdus</taxon>
    </lineage>
</organism>
<evidence type="ECO:0000256" key="8">
    <source>
        <dbReference type="ARBA" id="ARBA00013031"/>
    </source>
</evidence>
<dbReference type="SUPFAM" id="SSF56796">
    <property type="entry name" value="Dehydroquinate synthase-like"/>
    <property type="match status" value="1"/>
</dbReference>
<dbReference type="AlphaFoldDB" id="A0A1L3JCM0"/>
<dbReference type="GO" id="GO:0005737">
    <property type="term" value="C:cytoplasm"/>
    <property type="evidence" value="ECO:0007669"/>
    <property type="project" value="UniProtKB-SubCell"/>
</dbReference>
<evidence type="ECO:0000256" key="9">
    <source>
        <dbReference type="ARBA" id="ARBA00017684"/>
    </source>
</evidence>
<evidence type="ECO:0000256" key="4">
    <source>
        <dbReference type="ARBA" id="ARBA00003485"/>
    </source>
</evidence>
<dbReference type="OrthoDB" id="9806583at2"/>
<protein>
    <recommendedName>
        <fullName evidence="9 19">3-dehydroquinate synthase</fullName>
        <shortName evidence="19">DHQS</shortName>
        <ecNumber evidence="8 19">4.2.3.4</ecNumber>
    </recommendedName>
</protein>
<dbReference type="PIRSF" id="PIRSF001455">
    <property type="entry name" value="DHQ_synth"/>
    <property type="match status" value="1"/>
</dbReference>
<comment type="caution">
    <text evidence="19">Lacks conserved residue(s) required for the propagation of feature annotation.</text>
</comment>
<keyword evidence="14 19" id="KW-0862">Zinc</keyword>
<evidence type="ECO:0000313" key="23">
    <source>
        <dbReference type="Proteomes" id="UP000242561"/>
    </source>
</evidence>
<dbReference type="GO" id="GO:0008652">
    <property type="term" value="P:amino acid biosynthetic process"/>
    <property type="evidence" value="ECO:0007669"/>
    <property type="project" value="UniProtKB-KW"/>
</dbReference>
<feature type="domain" description="3-dehydroquinate synthase N-terminal" evidence="20">
    <location>
        <begin position="73"/>
        <end position="185"/>
    </location>
</feature>
<dbReference type="PANTHER" id="PTHR43622:SF7">
    <property type="entry name" value="3-DEHYDROQUINATE SYNTHASE, CHLOROPLASTIC"/>
    <property type="match status" value="1"/>
</dbReference>
<evidence type="ECO:0000256" key="15">
    <source>
        <dbReference type="ARBA" id="ARBA00023027"/>
    </source>
</evidence>
<gene>
    <name evidence="19" type="primary">aroB</name>
    <name evidence="22" type="ORF">LPB140_08970</name>
</gene>
<evidence type="ECO:0000256" key="13">
    <source>
        <dbReference type="ARBA" id="ARBA00022741"/>
    </source>
</evidence>
<dbReference type="RefSeq" id="WP_072559549.1">
    <property type="nucleotide sequence ID" value="NZ_CP018154.1"/>
</dbReference>
<dbReference type="InterPro" id="IPR016037">
    <property type="entry name" value="DHQ_synth_AroB"/>
</dbReference>